<dbReference type="SUPFAM" id="SSF143503">
    <property type="entry name" value="PUG domain-like"/>
    <property type="match status" value="1"/>
</dbReference>
<dbReference type="SUPFAM" id="SSF54236">
    <property type="entry name" value="Ubiquitin-like"/>
    <property type="match status" value="1"/>
</dbReference>
<dbReference type="PANTHER" id="PTHR47795:SF1">
    <property type="entry name" value="DNA-DEPENDENT METALLOPROTEASE WSS1 HOMOLOG 2"/>
    <property type="match status" value="1"/>
</dbReference>
<evidence type="ECO:0000259" key="2">
    <source>
        <dbReference type="PROSITE" id="PS50053"/>
    </source>
</evidence>
<dbReference type="PROSITE" id="PS51397">
    <property type="entry name" value="WLM"/>
    <property type="match status" value="1"/>
</dbReference>
<evidence type="ECO:0000313" key="5">
    <source>
        <dbReference type="Proteomes" id="UP001190700"/>
    </source>
</evidence>
<protein>
    <recommendedName>
        <fullName evidence="6">WLM domain-containing protein</fullName>
    </recommendedName>
</protein>
<evidence type="ECO:0000256" key="1">
    <source>
        <dbReference type="SAM" id="MobiDB-lite"/>
    </source>
</evidence>
<accession>A0AAE0LFM2</accession>
<reference evidence="4 5" key="1">
    <citation type="journal article" date="2015" name="Genome Biol. Evol.">
        <title>Comparative Genomics of a Bacterivorous Green Alga Reveals Evolutionary Causalities and Consequences of Phago-Mixotrophic Mode of Nutrition.</title>
        <authorList>
            <person name="Burns J.A."/>
            <person name="Paasch A."/>
            <person name="Narechania A."/>
            <person name="Kim E."/>
        </authorList>
    </citation>
    <scope>NUCLEOTIDE SEQUENCE [LARGE SCALE GENOMIC DNA]</scope>
    <source>
        <strain evidence="4 5">PLY_AMNH</strain>
    </source>
</reference>
<dbReference type="Gene3D" id="3.10.20.90">
    <property type="entry name" value="Phosphatidylinositol 3-kinase Catalytic Subunit, Chain A, domain 1"/>
    <property type="match status" value="1"/>
</dbReference>
<gene>
    <name evidence="4" type="ORF">CYMTET_8828</name>
</gene>
<comment type="caution">
    <text evidence="4">The sequence shown here is derived from an EMBL/GenBank/DDBJ whole genome shotgun (WGS) entry which is preliminary data.</text>
</comment>
<organism evidence="4 5">
    <name type="scientific">Cymbomonas tetramitiformis</name>
    <dbReference type="NCBI Taxonomy" id="36881"/>
    <lineage>
        <taxon>Eukaryota</taxon>
        <taxon>Viridiplantae</taxon>
        <taxon>Chlorophyta</taxon>
        <taxon>Pyramimonadophyceae</taxon>
        <taxon>Pyramimonadales</taxon>
        <taxon>Pyramimonadaceae</taxon>
        <taxon>Cymbomonas</taxon>
    </lineage>
</organism>
<feature type="domain" description="WLM" evidence="3">
    <location>
        <begin position="122"/>
        <end position="357"/>
    </location>
</feature>
<dbReference type="EMBL" id="LGRX02002762">
    <property type="protein sequence ID" value="KAK3283473.1"/>
    <property type="molecule type" value="Genomic_DNA"/>
</dbReference>
<sequence length="668" mass="73112">MSEEAIVHVSCKGSSANVTILPSETFQELMADIVEAFALADSTLKVIFKGRQLQPTDVLSEVGVKGGTRILALATPRDDVKMIQGAREDPTIRSFEQEREKQQAQQGIEVTSGSIWGTEQSSRHKFCRYEFCTWQSFGVRPSAKTPHPFEARKLLVNLATDPGIVHIMTSFEWVVTVLAEMDPIDDRVAHKTEQAGSCLLGYNTNMGQRIDLRLRTLDLTGFDEYPNIINTLLHELTHNVFGEHDHQFWALFTQLKVEYLCFHLALRRQGRVSSGRTFSQIAGIDLQLADIKGAARDQLMKDLYRPLTASELAHIERCYATSSVEVGLVTRAPSSQEALTPSELRLKAAESALRRASNSAEADVMPAAHASPNEQTGRVPCRCIHHPAPKTSAEVAAPKTSAEEVAPTTSTEEVEPSNCGAALTSDTTSPPPPTPAKGVREHLASHDGQAPETNARPEARTQPDKAGWEADTAMAGTGQEAVTTANDGRRVEGGVVCHGNENSRRAPHPRDSITFEMKSTDSKDAENTVVEGQGTPEVKEQLQSAIASDADLGDVFEASDHCMNEVVRGVERLLCHTSREQQIVALETLGKILQNVQRFPHDEKFRRIKQDNAAFTRRIGVHDGGIDVLKAAGFREKAGELILTRSDPGLLWLANSVVQTQLSKAKST</sequence>
<dbReference type="InterPro" id="IPR018997">
    <property type="entry name" value="PUB_domain"/>
</dbReference>
<evidence type="ECO:0000313" key="4">
    <source>
        <dbReference type="EMBL" id="KAK3283473.1"/>
    </source>
</evidence>
<dbReference type="Gene3D" id="1.20.58.2190">
    <property type="match status" value="1"/>
</dbReference>
<dbReference type="Pfam" id="PF08325">
    <property type="entry name" value="WLM"/>
    <property type="match status" value="1"/>
</dbReference>
<dbReference type="Pfam" id="PF09409">
    <property type="entry name" value="PUB"/>
    <property type="match status" value="1"/>
</dbReference>
<feature type="region of interest" description="Disordered" evidence="1">
    <location>
        <begin position="357"/>
        <end position="465"/>
    </location>
</feature>
<feature type="domain" description="Ubiquitin-like" evidence="2">
    <location>
        <begin position="7"/>
        <end position="79"/>
    </location>
</feature>
<name>A0AAE0LFM2_9CHLO</name>
<dbReference type="InterPro" id="IPR036339">
    <property type="entry name" value="PUB-like_dom_sf"/>
</dbReference>
<dbReference type="PROSITE" id="PS50053">
    <property type="entry name" value="UBIQUITIN_2"/>
    <property type="match status" value="1"/>
</dbReference>
<dbReference type="InterPro" id="IPR029071">
    <property type="entry name" value="Ubiquitin-like_domsf"/>
</dbReference>
<dbReference type="Proteomes" id="UP001190700">
    <property type="component" value="Unassembled WGS sequence"/>
</dbReference>
<dbReference type="Pfam" id="PF00240">
    <property type="entry name" value="ubiquitin"/>
    <property type="match status" value="1"/>
</dbReference>
<dbReference type="SMART" id="SM00580">
    <property type="entry name" value="PUG"/>
    <property type="match status" value="1"/>
</dbReference>
<evidence type="ECO:0008006" key="6">
    <source>
        <dbReference type="Google" id="ProtNLM"/>
    </source>
</evidence>
<feature type="compositionally biased region" description="Basic and acidic residues" evidence="1">
    <location>
        <begin position="455"/>
        <end position="465"/>
    </location>
</feature>
<dbReference type="AlphaFoldDB" id="A0AAE0LFM2"/>
<dbReference type="InterPro" id="IPR000626">
    <property type="entry name" value="Ubiquitin-like_dom"/>
</dbReference>
<evidence type="ECO:0000259" key="3">
    <source>
        <dbReference type="PROSITE" id="PS51397"/>
    </source>
</evidence>
<dbReference type="PANTHER" id="PTHR47795">
    <property type="entry name" value="UBIQUITIN AND WLM DOMAIN-CONTAINING METALLOPROTEASE SPCC1442.07C"/>
    <property type="match status" value="1"/>
</dbReference>
<keyword evidence="5" id="KW-1185">Reference proteome</keyword>
<dbReference type="InterPro" id="IPR013536">
    <property type="entry name" value="WLM_dom"/>
</dbReference>
<proteinExistence type="predicted"/>